<keyword evidence="3" id="KW-1185">Reference proteome</keyword>
<organism evidence="2 3">
    <name type="scientific">Solanum tuberosum</name>
    <name type="common">Potato</name>
    <dbReference type="NCBI Taxonomy" id="4113"/>
    <lineage>
        <taxon>Eukaryota</taxon>
        <taxon>Viridiplantae</taxon>
        <taxon>Streptophyta</taxon>
        <taxon>Embryophyta</taxon>
        <taxon>Tracheophyta</taxon>
        <taxon>Spermatophyta</taxon>
        <taxon>Magnoliopsida</taxon>
        <taxon>eudicotyledons</taxon>
        <taxon>Gunneridae</taxon>
        <taxon>Pentapetalae</taxon>
        <taxon>asterids</taxon>
        <taxon>lamiids</taxon>
        <taxon>Solanales</taxon>
        <taxon>Solanaceae</taxon>
        <taxon>Solanoideae</taxon>
        <taxon>Solaneae</taxon>
        <taxon>Solanum</taxon>
    </lineage>
</organism>
<dbReference type="PANTHER" id="PTHR37610">
    <property type="entry name" value="CCHC-TYPE DOMAIN-CONTAINING PROTEIN"/>
    <property type="match status" value="1"/>
</dbReference>
<dbReference type="InterPro" id="IPR029472">
    <property type="entry name" value="Copia-like_N"/>
</dbReference>
<evidence type="ECO:0000313" key="3">
    <source>
        <dbReference type="Proteomes" id="UP000826656"/>
    </source>
</evidence>
<dbReference type="EMBL" id="JAIVGD010000018">
    <property type="protein sequence ID" value="KAH0754222.1"/>
    <property type="molecule type" value="Genomic_DNA"/>
</dbReference>
<feature type="domain" description="Retrotransposon Copia-like N-terminal" evidence="1">
    <location>
        <begin position="34"/>
        <end position="72"/>
    </location>
</feature>
<name>A0ABQ7USU9_SOLTU</name>
<dbReference type="PANTHER" id="PTHR37610:SF86">
    <property type="entry name" value="RETROTRANSPOSON COPIA-LIKE N-TERMINAL DOMAIN-CONTAINING PROTEIN"/>
    <property type="match status" value="1"/>
</dbReference>
<reference evidence="2 3" key="1">
    <citation type="journal article" date="2021" name="bioRxiv">
        <title>Chromosome-scale and haplotype-resolved genome assembly of a tetraploid potato cultivar.</title>
        <authorList>
            <person name="Sun H."/>
            <person name="Jiao W.-B."/>
            <person name="Krause K."/>
            <person name="Campoy J.A."/>
            <person name="Goel M."/>
            <person name="Folz-Donahue K."/>
            <person name="Kukat C."/>
            <person name="Huettel B."/>
            <person name="Schneeberger K."/>
        </authorList>
    </citation>
    <scope>NUCLEOTIDE SEQUENCE [LARGE SCALE GENOMIC DNA]</scope>
    <source>
        <strain evidence="2">SolTubOtavaFocal</strain>
        <tissue evidence="2">Leaves</tissue>
    </source>
</reference>
<accession>A0ABQ7USU9</accession>
<proteinExistence type="predicted"/>
<evidence type="ECO:0000313" key="2">
    <source>
        <dbReference type="EMBL" id="KAH0754222.1"/>
    </source>
</evidence>
<dbReference type="Proteomes" id="UP000826656">
    <property type="component" value="Unassembled WGS sequence"/>
</dbReference>
<comment type="caution">
    <text evidence="2">The sequence shown here is derived from an EMBL/GenBank/DDBJ whole genome shotgun (WGS) entry which is preliminary data.</text>
</comment>
<sequence>MAIEEEQINANGVNAQQTIHAIPTLDHNHPLFLQPTDTPGSSLISLQLTGSDNYALWSRSMRIGLLGKSKLGKVWEDLKERFNKVNRSRVLFLHREIHTLTQGTVTIANYFSKLRDLWDEFDAIMPCPGCPCPESQSYLQHFEYQRLLQFLMGPNESYP</sequence>
<protein>
    <recommendedName>
        <fullName evidence="1">Retrotransposon Copia-like N-terminal domain-containing protein</fullName>
    </recommendedName>
</protein>
<dbReference type="Pfam" id="PF14244">
    <property type="entry name" value="Retrotran_gag_3"/>
    <property type="match status" value="1"/>
</dbReference>
<gene>
    <name evidence="2" type="ORF">KY290_024492</name>
</gene>
<evidence type="ECO:0000259" key="1">
    <source>
        <dbReference type="Pfam" id="PF14244"/>
    </source>
</evidence>